<dbReference type="EMBL" id="OCZC01000043">
    <property type="protein sequence ID" value="SOO22511.1"/>
    <property type="molecule type" value="Genomic_DNA"/>
</dbReference>
<dbReference type="SUPFAM" id="SSF46955">
    <property type="entry name" value="Putative DNA-binding domain"/>
    <property type="match status" value="1"/>
</dbReference>
<reference evidence="2 3" key="1">
    <citation type="submission" date="2017-10" db="EMBL/GenBank/DDBJ databases">
        <authorList>
            <person name="Regsiter A."/>
            <person name="William W."/>
        </authorList>
    </citation>
    <scope>NUCLEOTIDE SEQUENCE [LARGE SCALE GENOMIC DNA]</scope>
    <source>
        <strain evidence="2 3">CFBP6991</strain>
    </source>
</reference>
<sequence>MHINRTDNAMSNANSLTTNRLKCPAAAAYLGLSSSALDKMRHEGRGPRYLKIGGRVFYRQTDLDAYLEASVVETTESRARAG</sequence>
<evidence type="ECO:0000313" key="3">
    <source>
        <dbReference type="Proteomes" id="UP000234345"/>
    </source>
</evidence>
<name>A0A7Z7IXF7_XANCH</name>
<dbReference type="InterPro" id="IPR009061">
    <property type="entry name" value="DNA-bd_dom_put_sf"/>
</dbReference>
<dbReference type="Pfam" id="PF12728">
    <property type="entry name" value="HTH_17"/>
    <property type="match status" value="1"/>
</dbReference>
<evidence type="ECO:0000259" key="1">
    <source>
        <dbReference type="Pfam" id="PF12728"/>
    </source>
</evidence>
<evidence type="ECO:0000313" key="2">
    <source>
        <dbReference type="EMBL" id="SOO22511.1"/>
    </source>
</evidence>
<organism evidence="2 3">
    <name type="scientific">Xanthomonas campestris pv. phaseoli</name>
    <dbReference type="NCBI Taxonomy" id="317013"/>
    <lineage>
        <taxon>Bacteria</taxon>
        <taxon>Pseudomonadati</taxon>
        <taxon>Pseudomonadota</taxon>
        <taxon>Gammaproteobacteria</taxon>
        <taxon>Lysobacterales</taxon>
        <taxon>Lysobacteraceae</taxon>
        <taxon>Xanthomonas</taxon>
    </lineage>
</organism>
<accession>A0A7Z7IXF7</accession>
<dbReference type="AlphaFoldDB" id="A0A7Z7IXF7"/>
<dbReference type="Proteomes" id="UP000234345">
    <property type="component" value="Unassembled WGS sequence"/>
</dbReference>
<comment type="caution">
    <text evidence="2">The sequence shown here is derived from an EMBL/GenBank/DDBJ whole genome shotgun (WGS) entry which is preliminary data.</text>
</comment>
<gene>
    <name evidence="2" type="ORF">XFF6991_150272</name>
</gene>
<proteinExistence type="predicted"/>
<feature type="domain" description="Helix-turn-helix" evidence="1">
    <location>
        <begin position="26"/>
        <end position="69"/>
    </location>
</feature>
<dbReference type="InterPro" id="IPR041657">
    <property type="entry name" value="HTH_17"/>
</dbReference>
<protein>
    <recommendedName>
        <fullName evidence="1">Helix-turn-helix domain-containing protein</fullName>
    </recommendedName>
</protein>